<name>A0A3Q9F610_9BURK</name>
<proteinExistence type="predicted"/>
<accession>A0A3Q9F610</accession>
<dbReference type="Pfam" id="PF15887">
    <property type="entry name" value="Peptidase_Mx"/>
    <property type="match status" value="1"/>
</dbReference>
<evidence type="ECO:0000259" key="1">
    <source>
        <dbReference type="Pfam" id="PF10005"/>
    </source>
</evidence>
<dbReference type="AlphaFoldDB" id="A0A3Q9F610"/>
<evidence type="ECO:0000313" key="2">
    <source>
        <dbReference type="EMBL" id="AZQ53400.1"/>
    </source>
</evidence>
<dbReference type="EMBL" id="CP034546">
    <property type="protein sequence ID" value="AZQ53400.1"/>
    <property type="molecule type" value="Genomic_DNA"/>
</dbReference>
<dbReference type="InterPro" id="IPR031321">
    <property type="entry name" value="UCP012641"/>
</dbReference>
<dbReference type="RefSeq" id="WP_126365348.1">
    <property type="nucleotide sequence ID" value="NZ_CP034546.1"/>
</dbReference>
<dbReference type="PIRSF" id="PIRSF012641">
    <property type="entry name" value="UCP012641"/>
    <property type="match status" value="1"/>
</dbReference>
<gene>
    <name evidence="2" type="ORF">D5R55_20785</name>
</gene>
<dbReference type="Pfam" id="PF10005">
    <property type="entry name" value="Zn_ribbon_DZR_6"/>
    <property type="match status" value="1"/>
</dbReference>
<feature type="domain" description="Zinc-ribbon" evidence="1">
    <location>
        <begin position="4"/>
        <end position="97"/>
    </location>
</feature>
<evidence type="ECO:0000313" key="3">
    <source>
        <dbReference type="Proteomes" id="UP000277191"/>
    </source>
</evidence>
<reference evidence="2 3" key="1">
    <citation type="submission" date="2018-12" db="EMBL/GenBank/DDBJ databases">
        <title>Cadmium resistance mechanism in endophytic bacteria Burkholderia cenocepacia YG-3.</title>
        <authorList>
            <person name="Zhang X."/>
            <person name="Wang X."/>
            <person name="Zhu Y."/>
        </authorList>
    </citation>
    <scope>NUCLEOTIDE SEQUENCE [LARGE SCALE GENOMIC DNA]</scope>
    <source>
        <strain evidence="2 3">YG-3</strain>
    </source>
</reference>
<organism evidence="2 3">
    <name type="scientific">Burkholderia cenocepacia</name>
    <dbReference type="NCBI Taxonomy" id="95486"/>
    <lineage>
        <taxon>Bacteria</taxon>
        <taxon>Pseudomonadati</taxon>
        <taxon>Pseudomonadota</taxon>
        <taxon>Betaproteobacteria</taxon>
        <taxon>Burkholderiales</taxon>
        <taxon>Burkholderiaceae</taxon>
        <taxon>Burkholderia</taxon>
        <taxon>Burkholderia cepacia complex</taxon>
    </lineage>
</organism>
<dbReference type="Proteomes" id="UP000277191">
    <property type="component" value="Chromosome 2"/>
</dbReference>
<protein>
    <recommendedName>
        <fullName evidence="1">Zinc-ribbon domain-containing protein</fullName>
    </recommendedName>
</protein>
<sequence>MKTFHCGRCPQLVFFENVKCERCDALLGYLPDVGEVGAFEPAGDGTWRSLHAAVPGKRYRRCANYAVEHVCNWMIPAESDDALCRACELTETIPNLSSPDNRLLWFRLEAAKRRLLYTLVVLGLPVASRAQQPACGMGFAFKASTDTEPVMTGHADGLITVNLDEADDAKRERIRTDMREPYRTLLGHFRHEIGHYYFDRLVRGSRWIEPFRACFGDERADYQAALDAHYANSEPTGWESAYVSEYATMHPWEDWAETWAHYLHIVDTLDTATACGLVLAPDDASLPTLADQTSVDEASFSSLMRRWFPLTYALNSLNRSMGTPDAYPFVLPPAVVAKLRFVHEVVAASGDAAAVQPSLVAYAAGSGAEPGSVR</sequence>
<dbReference type="InterPro" id="IPR011201">
    <property type="entry name" value="Zinc-ribbon_6_bact"/>
</dbReference>